<comment type="caution">
    <text evidence="5">The sequence shown here is derived from an EMBL/GenBank/DDBJ whole genome shotgun (WGS) entry which is preliminary data.</text>
</comment>
<sequence>MRFNLLGAAALGLVSGLGCLPALAQSGEITIWSWNIAASSLKATLEGFNKKYPDVKVNIQDLGNDQVFDKSLAGCAAGGEGLPDIVTIENFEAEVYWNRFPDCFANLKELGYTPEIQAKFPDFKRTELEIGDVAYAMPWDSGPVAVFYRRDFYEKAGVDPQSIKTWDDFIEAGKKISAANPGVIMTQGDFNADSEWFRMITNEQGCGFFSTDGQSITINQPACVATLEKIKEMKDAGIITAANWDEKIQANKAGAVASQVYGGWYEGSVRSTAPDLAGKWGVYPMPSLTAEGPRAANIGGSSLAISNASQNKEAAWAFVNYALGTDEGQVTMLKSFGLVPSLLSAVKDPFVAEPQAYWGNQTIWADILSTLPKIVPARGTQFQGDADAIYIATQTKYFAGGYPDAKAALDDAASQIADATGLPIAE</sequence>
<feature type="chain" id="PRO_5047203888" evidence="4">
    <location>
        <begin position="25"/>
        <end position="426"/>
    </location>
</feature>
<dbReference type="PROSITE" id="PS51257">
    <property type="entry name" value="PROKAR_LIPOPROTEIN"/>
    <property type="match status" value="1"/>
</dbReference>
<accession>A0ABQ0H6H6</accession>
<dbReference type="Proteomes" id="UP001628091">
    <property type="component" value="Unassembled WGS sequence"/>
</dbReference>
<evidence type="ECO:0000256" key="2">
    <source>
        <dbReference type="ARBA" id="ARBA00008520"/>
    </source>
</evidence>
<comment type="similarity">
    <text evidence="2">Belongs to the bacterial solute-binding protein 1 family.</text>
</comment>
<dbReference type="RefSeq" id="WP_407866916.1">
    <property type="nucleotide sequence ID" value="NZ_BAAFZP010000002.1"/>
</dbReference>
<evidence type="ECO:0000313" key="6">
    <source>
        <dbReference type="Proteomes" id="UP001628091"/>
    </source>
</evidence>
<dbReference type="InterPro" id="IPR006059">
    <property type="entry name" value="SBP"/>
</dbReference>
<feature type="signal peptide" evidence="4">
    <location>
        <begin position="1"/>
        <end position="24"/>
    </location>
</feature>
<evidence type="ECO:0000256" key="4">
    <source>
        <dbReference type="SAM" id="SignalP"/>
    </source>
</evidence>
<evidence type="ECO:0000256" key="3">
    <source>
        <dbReference type="ARBA" id="ARBA00022764"/>
    </source>
</evidence>
<keyword evidence="4" id="KW-0732">Signal</keyword>
<evidence type="ECO:0000256" key="1">
    <source>
        <dbReference type="ARBA" id="ARBA00004418"/>
    </source>
</evidence>
<evidence type="ECO:0000313" key="5">
    <source>
        <dbReference type="EMBL" id="GAB1584529.1"/>
    </source>
</evidence>
<dbReference type="InterPro" id="IPR050490">
    <property type="entry name" value="Bact_solute-bd_prot1"/>
</dbReference>
<dbReference type="PANTHER" id="PTHR43649:SF12">
    <property type="entry name" value="DIACETYLCHITOBIOSE BINDING PROTEIN DASA"/>
    <property type="match status" value="1"/>
</dbReference>
<dbReference type="Gene3D" id="3.40.190.10">
    <property type="entry name" value="Periplasmic binding protein-like II"/>
    <property type="match status" value="1"/>
</dbReference>
<name>A0ABQ0H6H6_9HYPH</name>
<dbReference type="PANTHER" id="PTHR43649">
    <property type="entry name" value="ARABINOSE-BINDING PROTEIN-RELATED"/>
    <property type="match status" value="1"/>
</dbReference>
<dbReference type="Pfam" id="PF01547">
    <property type="entry name" value="SBP_bac_1"/>
    <property type="match status" value="1"/>
</dbReference>
<dbReference type="SUPFAM" id="SSF53850">
    <property type="entry name" value="Periplasmic binding protein-like II"/>
    <property type="match status" value="1"/>
</dbReference>
<protein>
    <submittedName>
        <fullName evidence="5">Sugar ABC transporter substrate-binding protein</fullName>
    </submittedName>
</protein>
<organism evidence="5 6">
    <name type="scientific">Phyllobacterium phragmitis</name>
    <dbReference type="NCBI Taxonomy" id="2670329"/>
    <lineage>
        <taxon>Bacteria</taxon>
        <taxon>Pseudomonadati</taxon>
        <taxon>Pseudomonadota</taxon>
        <taxon>Alphaproteobacteria</taxon>
        <taxon>Hyphomicrobiales</taxon>
        <taxon>Phyllobacteriaceae</taxon>
        <taxon>Phyllobacterium</taxon>
    </lineage>
</organism>
<dbReference type="EMBL" id="BAAFZP010000002">
    <property type="protein sequence ID" value="GAB1584529.1"/>
    <property type="molecule type" value="Genomic_DNA"/>
</dbReference>
<keyword evidence="3" id="KW-0574">Periplasm</keyword>
<keyword evidence="6" id="KW-1185">Reference proteome</keyword>
<proteinExistence type="inferred from homology"/>
<gene>
    <name evidence="5" type="ORF">PPNSA23_44720</name>
</gene>
<reference evidence="5 6" key="1">
    <citation type="submission" date="2024-10" db="EMBL/GenBank/DDBJ databases">
        <title>Isolation, draft genome sequencing and identification of Phyllobacterium sp. NSA23, isolated from leaf soil.</title>
        <authorList>
            <person name="Akita H."/>
        </authorList>
    </citation>
    <scope>NUCLEOTIDE SEQUENCE [LARGE SCALE GENOMIC DNA]</scope>
    <source>
        <strain evidence="5 6">NSA23</strain>
    </source>
</reference>
<comment type="subcellular location">
    <subcellularLocation>
        <location evidence="1">Periplasm</location>
    </subcellularLocation>
</comment>